<evidence type="ECO:0000313" key="4">
    <source>
        <dbReference type="Proteomes" id="UP001479436"/>
    </source>
</evidence>
<feature type="region of interest" description="Disordered" evidence="1">
    <location>
        <begin position="63"/>
        <end position="85"/>
    </location>
</feature>
<keyword evidence="2" id="KW-1133">Transmembrane helix</keyword>
<dbReference type="EMBL" id="JASJQH010000268">
    <property type="protein sequence ID" value="KAK9765439.1"/>
    <property type="molecule type" value="Genomic_DNA"/>
</dbReference>
<organism evidence="3 4">
    <name type="scientific">Basidiobolus ranarum</name>
    <dbReference type="NCBI Taxonomy" id="34480"/>
    <lineage>
        <taxon>Eukaryota</taxon>
        <taxon>Fungi</taxon>
        <taxon>Fungi incertae sedis</taxon>
        <taxon>Zoopagomycota</taxon>
        <taxon>Entomophthoromycotina</taxon>
        <taxon>Basidiobolomycetes</taxon>
        <taxon>Basidiobolales</taxon>
        <taxon>Basidiobolaceae</taxon>
        <taxon>Basidiobolus</taxon>
    </lineage>
</organism>
<evidence type="ECO:0000256" key="1">
    <source>
        <dbReference type="SAM" id="MobiDB-lite"/>
    </source>
</evidence>
<protein>
    <submittedName>
        <fullName evidence="3">Uncharacterized protein</fullName>
    </submittedName>
</protein>
<name>A0ABR2WV78_9FUNG</name>
<proteinExistence type="predicted"/>
<keyword evidence="2" id="KW-0472">Membrane</keyword>
<feature type="transmembrane region" description="Helical" evidence="2">
    <location>
        <begin position="38"/>
        <end position="58"/>
    </location>
</feature>
<sequence>MHSHFRSVQVAFTVVGLILVISLIICNIYLKRPHIRDLVIVICTYVAIYVLYMGFANFRQRRNRRRNNQTPTLPSTSEIPPVSYPTYTDYRNSLLPPLRTIPQVQIPIPPVEEAALPSYNMAINEPAPSYRSASNLSIQTSHNP</sequence>
<dbReference type="Proteomes" id="UP001479436">
    <property type="component" value="Unassembled WGS sequence"/>
</dbReference>
<accession>A0ABR2WV78</accession>
<gene>
    <name evidence="3" type="ORF">K7432_006222</name>
</gene>
<keyword evidence="2" id="KW-0812">Transmembrane</keyword>
<evidence type="ECO:0000313" key="3">
    <source>
        <dbReference type="EMBL" id="KAK9765439.1"/>
    </source>
</evidence>
<comment type="caution">
    <text evidence="3">The sequence shown here is derived from an EMBL/GenBank/DDBJ whole genome shotgun (WGS) entry which is preliminary data.</text>
</comment>
<feature type="transmembrane region" description="Helical" evidence="2">
    <location>
        <begin position="12"/>
        <end position="32"/>
    </location>
</feature>
<keyword evidence="4" id="KW-1185">Reference proteome</keyword>
<reference evidence="3 4" key="1">
    <citation type="submission" date="2023-04" db="EMBL/GenBank/DDBJ databases">
        <title>Genome of Basidiobolus ranarum AG-B5.</title>
        <authorList>
            <person name="Stajich J.E."/>
            <person name="Carter-House D."/>
            <person name="Gryganskyi A."/>
        </authorList>
    </citation>
    <scope>NUCLEOTIDE SEQUENCE [LARGE SCALE GENOMIC DNA]</scope>
    <source>
        <strain evidence="3 4">AG-B5</strain>
    </source>
</reference>
<evidence type="ECO:0000256" key="2">
    <source>
        <dbReference type="SAM" id="Phobius"/>
    </source>
</evidence>